<keyword evidence="4" id="KW-1185">Reference proteome</keyword>
<dbReference type="AlphaFoldDB" id="A0AAE1GU73"/>
<dbReference type="EMBL" id="JAHWGI010000026">
    <property type="protein sequence ID" value="KAK3907950.1"/>
    <property type="molecule type" value="Genomic_DNA"/>
</dbReference>
<feature type="transmembrane region" description="Helical" evidence="2">
    <location>
        <begin position="74"/>
        <end position="98"/>
    </location>
</feature>
<reference evidence="3" key="1">
    <citation type="submission" date="2021-07" db="EMBL/GenBank/DDBJ databases">
        <authorList>
            <person name="Catto M.A."/>
            <person name="Jacobson A."/>
            <person name="Kennedy G."/>
            <person name="Labadie P."/>
            <person name="Hunt B.G."/>
            <person name="Srinivasan R."/>
        </authorList>
    </citation>
    <scope>NUCLEOTIDE SEQUENCE</scope>
    <source>
        <strain evidence="3">PL_HMW_Pooled</strain>
        <tissue evidence="3">Head</tissue>
    </source>
</reference>
<protein>
    <submittedName>
        <fullName evidence="3">Protein translocase subunit</fullName>
    </submittedName>
</protein>
<evidence type="ECO:0000256" key="1">
    <source>
        <dbReference type="SAM" id="MobiDB-lite"/>
    </source>
</evidence>
<feature type="region of interest" description="Disordered" evidence="1">
    <location>
        <begin position="385"/>
        <end position="413"/>
    </location>
</feature>
<keyword evidence="2" id="KW-0812">Transmembrane</keyword>
<name>A0AAE1GU73_9NEOP</name>
<feature type="region of interest" description="Disordered" evidence="1">
    <location>
        <begin position="1"/>
        <end position="41"/>
    </location>
</feature>
<feature type="transmembrane region" description="Helical" evidence="2">
    <location>
        <begin position="225"/>
        <end position="243"/>
    </location>
</feature>
<accession>A0AAE1GU73</accession>
<proteinExistence type="predicted"/>
<gene>
    <name evidence="3" type="ORF">KUF71_018587</name>
</gene>
<dbReference type="Proteomes" id="UP001219518">
    <property type="component" value="Unassembled WGS sequence"/>
</dbReference>
<reference evidence="3" key="2">
    <citation type="journal article" date="2023" name="BMC Genomics">
        <title>Pest status, molecular evolution, and epigenetic factors derived from the genome assembly of Frankliniella fusca, a thysanopteran phytovirus vector.</title>
        <authorList>
            <person name="Catto M.A."/>
            <person name="Labadie P.E."/>
            <person name="Jacobson A.L."/>
            <person name="Kennedy G.G."/>
            <person name="Srinivasan R."/>
            <person name="Hunt B.G."/>
        </authorList>
    </citation>
    <scope>NUCLEOTIDE SEQUENCE</scope>
    <source>
        <strain evidence="3">PL_HMW_Pooled</strain>
    </source>
</reference>
<sequence>MKIKGDRTSKCFSDRGSQTYEPCQGPDNVNGPAQPQPPPMIVKPGQLPVRRARPSYSKGCRVTRVYRMFGLRHGVMMIAIHDLLWSSFIVFLLVLAAAHSREVSCIVEGDMKVHAAEHEAAEQAENMAGLGLGLGGLADQENRSSYYMQYVQLAYEQARTMMAHDNDDHADGVRHLHGGDRHDRVHDANVRQLMMPWLSLRLIEVLICVFGSMIVVLVWARGIMLVKIGVFVVGINCIVAYHWRVAYSLHEWLCRQERVGRGGVHHTTRATAQMYVPCHCLGPLGLGTAAAPTPHPPACAHFMRDLDGRTVWRSIVNYHLAAGPPAAAEHGCAPAGGDLAKMISAATNLTEGMAAAGEQTDLLTGGGFGSSHLSATTPPAVMVGAGAGAGAGAEGEGEAEAGEGPRETSTMTK</sequence>
<evidence type="ECO:0000313" key="4">
    <source>
        <dbReference type="Proteomes" id="UP001219518"/>
    </source>
</evidence>
<organism evidence="3 4">
    <name type="scientific">Frankliniella fusca</name>
    <dbReference type="NCBI Taxonomy" id="407009"/>
    <lineage>
        <taxon>Eukaryota</taxon>
        <taxon>Metazoa</taxon>
        <taxon>Ecdysozoa</taxon>
        <taxon>Arthropoda</taxon>
        <taxon>Hexapoda</taxon>
        <taxon>Insecta</taxon>
        <taxon>Pterygota</taxon>
        <taxon>Neoptera</taxon>
        <taxon>Paraneoptera</taxon>
        <taxon>Thysanoptera</taxon>
        <taxon>Terebrantia</taxon>
        <taxon>Thripoidea</taxon>
        <taxon>Thripidae</taxon>
        <taxon>Frankliniella</taxon>
    </lineage>
</organism>
<keyword evidence="2" id="KW-0472">Membrane</keyword>
<feature type="transmembrane region" description="Helical" evidence="2">
    <location>
        <begin position="198"/>
        <end position="218"/>
    </location>
</feature>
<feature type="compositionally biased region" description="Basic and acidic residues" evidence="1">
    <location>
        <begin position="1"/>
        <end position="13"/>
    </location>
</feature>
<keyword evidence="2" id="KW-1133">Transmembrane helix</keyword>
<feature type="compositionally biased region" description="Gly residues" evidence="1">
    <location>
        <begin position="385"/>
        <end position="394"/>
    </location>
</feature>
<evidence type="ECO:0000313" key="3">
    <source>
        <dbReference type="EMBL" id="KAK3907950.1"/>
    </source>
</evidence>
<evidence type="ECO:0000256" key="2">
    <source>
        <dbReference type="SAM" id="Phobius"/>
    </source>
</evidence>
<comment type="caution">
    <text evidence="3">The sequence shown here is derived from an EMBL/GenBank/DDBJ whole genome shotgun (WGS) entry which is preliminary data.</text>
</comment>